<feature type="compositionally biased region" description="Gly residues" evidence="1">
    <location>
        <begin position="65"/>
        <end position="75"/>
    </location>
</feature>
<evidence type="ECO:0000256" key="1">
    <source>
        <dbReference type="SAM" id="MobiDB-lite"/>
    </source>
</evidence>
<proteinExistence type="predicted"/>
<comment type="caution">
    <text evidence="4">The sequence shown here is derived from an EMBL/GenBank/DDBJ whole genome shotgun (WGS) entry which is preliminary data.</text>
</comment>
<evidence type="ECO:0000259" key="3">
    <source>
        <dbReference type="Pfam" id="PF14016"/>
    </source>
</evidence>
<reference evidence="4" key="1">
    <citation type="submission" date="2020-11" db="EMBL/GenBank/DDBJ databases">
        <title>Isolation and identification of active actinomycetes.</title>
        <authorList>
            <person name="Yu B."/>
        </authorList>
    </citation>
    <scope>NUCLEOTIDE SEQUENCE</scope>
    <source>
        <strain evidence="4">NEAU-YB345</strain>
    </source>
</reference>
<feature type="domain" description="DUF4232" evidence="3">
    <location>
        <begin position="84"/>
        <end position="224"/>
    </location>
</feature>
<dbReference type="Proteomes" id="UP000657385">
    <property type="component" value="Unassembled WGS sequence"/>
</dbReference>
<feature type="chain" id="PRO_5039643150" evidence="2">
    <location>
        <begin position="25"/>
        <end position="229"/>
    </location>
</feature>
<dbReference type="RefSeq" id="WP_196197140.1">
    <property type="nucleotide sequence ID" value="NZ_JADPRT010000014.1"/>
</dbReference>
<evidence type="ECO:0000313" key="5">
    <source>
        <dbReference type="Proteomes" id="UP000657385"/>
    </source>
</evidence>
<organism evidence="4 5">
    <name type="scientific">Streptacidiphilus fuscans</name>
    <dbReference type="NCBI Taxonomy" id="2789292"/>
    <lineage>
        <taxon>Bacteria</taxon>
        <taxon>Bacillati</taxon>
        <taxon>Actinomycetota</taxon>
        <taxon>Actinomycetes</taxon>
        <taxon>Kitasatosporales</taxon>
        <taxon>Streptomycetaceae</taxon>
        <taxon>Streptacidiphilus</taxon>
    </lineage>
</organism>
<dbReference type="PROSITE" id="PS51257">
    <property type="entry name" value="PROKAR_LIPOPROTEIN"/>
    <property type="match status" value="1"/>
</dbReference>
<dbReference type="InterPro" id="IPR025326">
    <property type="entry name" value="DUF4232"/>
</dbReference>
<protein>
    <submittedName>
        <fullName evidence="4">DUF4232 domain-containing protein</fullName>
    </submittedName>
</protein>
<keyword evidence="5" id="KW-1185">Reference proteome</keyword>
<keyword evidence="2" id="KW-0732">Signal</keyword>
<dbReference type="EMBL" id="JADPRT010000014">
    <property type="protein sequence ID" value="MBF9071963.1"/>
    <property type="molecule type" value="Genomic_DNA"/>
</dbReference>
<sequence length="229" mass="22070">MRTASRLSAAAVVLAAGLALTACGSSGSGSSANAGGGSSPVASTSASASASTGTTGTTGTTGSTGTTGGSTGGSGSSSDSSAKCTVSQVRMTVTGPAGHANDQQPARATLHVVNNSGHNCTLAGFPGIELADDQGKSSPINAVRHTGMQGQTVTLVPGQSAQADLTFSDINTEGTSSARYVCGVQGSKVQVILPDTTTQKSVPVTGGIDNGTLSVCGTLTVDPFSSLAD</sequence>
<evidence type="ECO:0000313" key="4">
    <source>
        <dbReference type="EMBL" id="MBF9071963.1"/>
    </source>
</evidence>
<dbReference type="Pfam" id="PF14016">
    <property type="entry name" value="DUF4232"/>
    <property type="match status" value="1"/>
</dbReference>
<feature type="compositionally biased region" description="Low complexity" evidence="1">
    <location>
        <begin position="29"/>
        <end position="64"/>
    </location>
</feature>
<feature type="region of interest" description="Disordered" evidence="1">
    <location>
        <begin position="29"/>
        <end position="86"/>
    </location>
</feature>
<feature type="signal peptide" evidence="2">
    <location>
        <begin position="1"/>
        <end position="24"/>
    </location>
</feature>
<name>A0A931BD10_9ACTN</name>
<accession>A0A931BD10</accession>
<gene>
    <name evidence="4" type="ORF">I2501_28460</name>
</gene>
<dbReference type="AlphaFoldDB" id="A0A931BD10"/>
<evidence type="ECO:0000256" key="2">
    <source>
        <dbReference type="SAM" id="SignalP"/>
    </source>
</evidence>